<comment type="caution">
    <text evidence="2">The sequence shown here is derived from an EMBL/GenBank/DDBJ whole genome shotgun (WGS) entry which is preliminary data.</text>
</comment>
<feature type="non-terminal residue" evidence="2">
    <location>
        <position position="1"/>
    </location>
</feature>
<gene>
    <name evidence="2" type="ORF">CFOL_v3_33901</name>
</gene>
<keyword evidence="3" id="KW-1185">Reference proteome</keyword>
<feature type="region of interest" description="Disordered" evidence="1">
    <location>
        <begin position="67"/>
        <end position="90"/>
    </location>
</feature>
<protein>
    <submittedName>
        <fullName evidence="2">Uncharacterized protein</fullName>
    </submittedName>
</protein>
<accession>A0A1Q3DDF7</accession>
<dbReference type="Proteomes" id="UP000187406">
    <property type="component" value="Unassembled WGS sequence"/>
</dbReference>
<name>A0A1Q3DDF7_CEPFO</name>
<evidence type="ECO:0000313" key="2">
    <source>
        <dbReference type="EMBL" id="GAV90492.1"/>
    </source>
</evidence>
<organism evidence="2 3">
    <name type="scientific">Cephalotus follicularis</name>
    <name type="common">Albany pitcher plant</name>
    <dbReference type="NCBI Taxonomy" id="3775"/>
    <lineage>
        <taxon>Eukaryota</taxon>
        <taxon>Viridiplantae</taxon>
        <taxon>Streptophyta</taxon>
        <taxon>Embryophyta</taxon>
        <taxon>Tracheophyta</taxon>
        <taxon>Spermatophyta</taxon>
        <taxon>Magnoliopsida</taxon>
        <taxon>eudicotyledons</taxon>
        <taxon>Gunneridae</taxon>
        <taxon>Pentapetalae</taxon>
        <taxon>rosids</taxon>
        <taxon>fabids</taxon>
        <taxon>Oxalidales</taxon>
        <taxon>Cephalotaceae</taxon>
        <taxon>Cephalotus</taxon>
    </lineage>
</organism>
<feature type="non-terminal residue" evidence="2">
    <location>
        <position position="102"/>
    </location>
</feature>
<dbReference type="OrthoDB" id="1939383at2759"/>
<dbReference type="AlphaFoldDB" id="A0A1Q3DDF7"/>
<evidence type="ECO:0000313" key="3">
    <source>
        <dbReference type="Proteomes" id="UP000187406"/>
    </source>
</evidence>
<reference evidence="3" key="1">
    <citation type="submission" date="2016-04" db="EMBL/GenBank/DDBJ databases">
        <title>Cephalotus genome sequencing.</title>
        <authorList>
            <person name="Fukushima K."/>
            <person name="Hasebe M."/>
            <person name="Fang X."/>
        </authorList>
    </citation>
    <scope>NUCLEOTIDE SEQUENCE [LARGE SCALE GENOMIC DNA]</scope>
    <source>
        <strain evidence="3">cv. St1</strain>
    </source>
</reference>
<dbReference type="InParanoid" id="A0A1Q3DDF7"/>
<evidence type="ECO:0000256" key="1">
    <source>
        <dbReference type="SAM" id="MobiDB-lite"/>
    </source>
</evidence>
<sequence>DLTGIPSPHAICVLNSEEKAPEDYVTHWYKKEFYLNACQYPIQPVKSSKFWPKTGLNPILPPPFKKMPGRPKLCRRKDPLEPKKQRVGKLARTRRRMTCTVC</sequence>
<proteinExistence type="predicted"/>
<dbReference type="EMBL" id="BDDD01006316">
    <property type="protein sequence ID" value="GAV90492.1"/>
    <property type="molecule type" value="Genomic_DNA"/>
</dbReference>